<proteinExistence type="predicted"/>
<evidence type="ECO:0000313" key="2">
    <source>
        <dbReference type="EMBL" id="SVC57988.1"/>
    </source>
</evidence>
<feature type="non-terminal residue" evidence="2">
    <location>
        <position position="166"/>
    </location>
</feature>
<dbReference type="InterPro" id="IPR037401">
    <property type="entry name" value="SnoaL-like"/>
</dbReference>
<accession>A0A382NBS1</accession>
<name>A0A382NBS1_9ZZZZ</name>
<organism evidence="2">
    <name type="scientific">marine metagenome</name>
    <dbReference type="NCBI Taxonomy" id="408172"/>
    <lineage>
        <taxon>unclassified sequences</taxon>
        <taxon>metagenomes</taxon>
        <taxon>ecological metagenomes</taxon>
    </lineage>
</organism>
<gene>
    <name evidence="2" type="ORF">METZ01_LOCUS310842</name>
</gene>
<dbReference type="Pfam" id="PF13474">
    <property type="entry name" value="SnoaL_3"/>
    <property type="match status" value="1"/>
</dbReference>
<sequence>MCRLVFIFIFTGWMISGFITTSPVLAVDAGEFSEVLKKIDKLVCANPEEISRYYSSDLVIMIDDKRALLENRIKDYRQMMSDLVKMKCEIKRKVLAGKSGEKVGYILADEQISVTAENVHIDERQHSVCSYMFSKEKGGWKVSLEHCSSLPDYSIRPGEDALYYFH</sequence>
<dbReference type="AlphaFoldDB" id="A0A382NBS1"/>
<evidence type="ECO:0000259" key="1">
    <source>
        <dbReference type="Pfam" id="PF13474"/>
    </source>
</evidence>
<feature type="domain" description="SnoaL-like" evidence="1">
    <location>
        <begin position="49"/>
        <end position="150"/>
    </location>
</feature>
<reference evidence="2" key="1">
    <citation type="submission" date="2018-05" db="EMBL/GenBank/DDBJ databases">
        <authorList>
            <person name="Lanie J.A."/>
            <person name="Ng W.-L."/>
            <person name="Kazmierczak K.M."/>
            <person name="Andrzejewski T.M."/>
            <person name="Davidsen T.M."/>
            <person name="Wayne K.J."/>
            <person name="Tettelin H."/>
            <person name="Glass J.I."/>
            <person name="Rusch D."/>
            <person name="Podicherti R."/>
            <person name="Tsui H.-C.T."/>
            <person name="Winkler M.E."/>
        </authorList>
    </citation>
    <scope>NUCLEOTIDE SEQUENCE</scope>
</reference>
<dbReference type="EMBL" id="UINC01099026">
    <property type="protein sequence ID" value="SVC57988.1"/>
    <property type="molecule type" value="Genomic_DNA"/>
</dbReference>
<protein>
    <recommendedName>
        <fullName evidence="1">SnoaL-like domain-containing protein</fullName>
    </recommendedName>
</protein>